<feature type="compositionally biased region" description="Basic and acidic residues" evidence="1">
    <location>
        <begin position="153"/>
        <end position="165"/>
    </location>
</feature>
<dbReference type="InterPro" id="IPR007224">
    <property type="entry name" value="TIF_Rrn11"/>
</dbReference>
<evidence type="ECO:0000313" key="2">
    <source>
        <dbReference type="EMBL" id="RKF74421.1"/>
    </source>
</evidence>
<feature type="compositionally biased region" description="Basic residues" evidence="1">
    <location>
        <begin position="26"/>
        <end position="36"/>
    </location>
</feature>
<dbReference type="GO" id="GO:0001164">
    <property type="term" value="F:RNA polymerase I core promoter sequence-specific DNA binding"/>
    <property type="evidence" value="ECO:0007669"/>
    <property type="project" value="InterPro"/>
</dbReference>
<feature type="region of interest" description="Disordered" evidence="1">
    <location>
        <begin position="25"/>
        <end position="77"/>
    </location>
</feature>
<reference evidence="2 3" key="1">
    <citation type="journal article" date="2018" name="BMC Genomics">
        <title>Comparative genome analyses reveal sequence features reflecting distinct modes of host-adaptation between dicot and monocot powdery mildew.</title>
        <authorList>
            <person name="Wu Y."/>
            <person name="Ma X."/>
            <person name="Pan Z."/>
            <person name="Kale S.D."/>
            <person name="Song Y."/>
            <person name="King H."/>
            <person name="Zhang Q."/>
            <person name="Presley C."/>
            <person name="Deng X."/>
            <person name="Wei C.I."/>
            <person name="Xiao S."/>
        </authorList>
    </citation>
    <scope>NUCLEOTIDE SEQUENCE [LARGE SCALE GENOMIC DNA]</scope>
    <source>
        <strain evidence="2">UMSG1</strain>
    </source>
</reference>
<dbReference type="EMBL" id="MCBS01023973">
    <property type="protein sequence ID" value="RKF74421.1"/>
    <property type="molecule type" value="Genomic_DNA"/>
</dbReference>
<dbReference type="GO" id="GO:0070860">
    <property type="term" value="C:RNA polymerase I core factor complex"/>
    <property type="evidence" value="ECO:0007669"/>
    <property type="project" value="TreeGrafter"/>
</dbReference>
<dbReference type="Pfam" id="PF04090">
    <property type="entry name" value="Rrn11"/>
    <property type="match status" value="1"/>
</dbReference>
<evidence type="ECO:0000313" key="3">
    <source>
        <dbReference type="Proteomes" id="UP000285326"/>
    </source>
</evidence>
<dbReference type="PANTHER" id="PTHR28244">
    <property type="entry name" value="RNA POLYMERASE I-SPECIFIC TRANSCRIPTION INITIATION FACTOR RRN11"/>
    <property type="match status" value="1"/>
</dbReference>
<organism evidence="2 3">
    <name type="scientific">Golovinomyces cichoracearum</name>
    <dbReference type="NCBI Taxonomy" id="62708"/>
    <lineage>
        <taxon>Eukaryota</taxon>
        <taxon>Fungi</taxon>
        <taxon>Dikarya</taxon>
        <taxon>Ascomycota</taxon>
        <taxon>Pezizomycotina</taxon>
        <taxon>Leotiomycetes</taxon>
        <taxon>Erysiphales</taxon>
        <taxon>Erysiphaceae</taxon>
        <taxon>Golovinomyces</taxon>
    </lineage>
</organism>
<feature type="compositionally biased region" description="Low complexity" evidence="1">
    <location>
        <begin position="37"/>
        <end position="53"/>
    </location>
</feature>
<proteinExistence type="predicted"/>
<gene>
    <name evidence="2" type="ORF">GcM1_239040</name>
</gene>
<evidence type="ECO:0000256" key="1">
    <source>
        <dbReference type="SAM" id="MobiDB-lite"/>
    </source>
</evidence>
<dbReference type="AlphaFoldDB" id="A0A420IIS1"/>
<dbReference type="PANTHER" id="PTHR28244:SF1">
    <property type="entry name" value="RNA POLYMERASE I-SPECIFIC TRANSCRIPTION INITIATION FACTOR RRN11"/>
    <property type="match status" value="1"/>
</dbReference>
<dbReference type="InterPro" id="IPR053029">
    <property type="entry name" value="RNA_pol_I-specific_init_factor"/>
</dbReference>
<feature type="compositionally biased region" description="Basic and acidic residues" evidence="1">
    <location>
        <begin position="127"/>
        <end position="144"/>
    </location>
</feature>
<dbReference type="Proteomes" id="UP000285326">
    <property type="component" value="Unassembled WGS sequence"/>
</dbReference>
<feature type="region of interest" description="Disordered" evidence="1">
    <location>
        <begin position="245"/>
        <end position="269"/>
    </location>
</feature>
<feature type="compositionally biased region" description="Basic and acidic residues" evidence="1">
    <location>
        <begin position="245"/>
        <end position="255"/>
    </location>
</feature>
<feature type="region of interest" description="Disordered" evidence="1">
    <location>
        <begin position="108"/>
        <end position="165"/>
    </location>
</feature>
<sequence>MSYFALPFAASSTATHSKPFSLYRTVSRRKSKRKRTASSSSSSSCVSVSSGSSNDDDHNDTGQTRKDSTNDLLTNPLSLSPNEIFQYKIAGLALNESLPSVPEWPHRGFPESVRLSPRHQKQSEPSGDEREKGTTRRQDPHDKSSSNSQAQRVKTEGSGRAPQGHELHVHHIHVLTTILHKCLLARDIPRARRAWGLLIRTQISGQGFDFKASGYWGIGAELLIRSLSALQSTLASIDFDKDSDTASEKSHEVRSSRTSSSTTNAPTRKGWDIKEGMERAADYYERLIVAYPFKRQFSNNVSALTWWPIMIACEIYGIQHKQREALRKLENDKIFDRSEPNQCENMYEYDQMENYISGEDSDSDQKRAEEQRLRKQEYIWQAENQIRLVALEAAEMIRVRLDERMTIPPYSESRNMLRLRGMLGLYISDLNVPPFWEVSQAHTLQINPNKFNDNRQVQRSLLLREREITYKNSLRKREQEIKMANEFFAKLVRYGGEVENILDMEDEEDGEDVEDGEDGAYL</sequence>
<dbReference type="GO" id="GO:0017025">
    <property type="term" value="F:TBP-class protein binding"/>
    <property type="evidence" value="ECO:0007669"/>
    <property type="project" value="TreeGrafter"/>
</dbReference>
<dbReference type="GO" id="GO:0042790">
    <property type="term" value="P:nucleolar large rRNA transcription by RNA polymerase I"/>
    <property type="evidence" value="ECO:0007669"/>
    <property type="project" value="TreeGrafter"/>
</dbReference>
<dbReference type="GO" id="GO:0001181">
    <property type="term" value="F:RNA polymerase I general transcription initiation factor activity"/>
    <property type="evidence" value="ECO:0007669"/>
    <property type="project" value="InterPro"/>
</dbReference>
<comment type="caution">
    <text evidence="2">The sequence shown here is derived from an EMBL/GenBank/DDBJ whole genome shotgun (WGS) entry which is preliminary data.</text>
</comment>
<name>A0A420IIS1_9PEZI</name>
<protein>
    <submittedName>
        <fullName evidence="2">Uncharacterized protein</fullName>
    </submittedName>
</protein>
<accession>A0A420IIS1</accession>
<feature type="compositionally biased region" description="Basic and acidic residues" evidence="1">
    <location>
        <begin position="55"/>
        <end position="69"/>
    </location>
</feature>